<feature type="transmembrane region" description="Helical" evidence="1">
    <location>
        <begin position="225"/>
        <end position="246"/>
    </location>
</feature>
<evidence type="ECO:0008006" key="4">
    <source>
        <dbReference type="Google" id="ProtNLM"/>
    </source>
</evidence>
<dbReference type="InterPro" id="IPR045798">
    <property type="entry name" value="TrbL_Firmicutes"/>
</dbReference>
<dbReference type="EMBL" id="AHFB01000181">
    <property type="protein sequence ID" value="EOO24088.1"/>
    <property type="molecule type" value="Genomic_DNA"/>
</dbReference>
<evidence type="ECO:0000313" key="2">
    <source>
        <dbReference type="EMBL" id="EOO24088.1"/>
    </source>
</evidence>
<reference evidence="2 3" key="1">
    <citation type="submission" date="2012-12" db="EMBL/GenBank/DDBJ databases">
        <title>The Genome Sequence of Bacillus cereus VD133.</title>
        <authorList>
            <consortium name="The Broad Institute Genome Sequencing Platform"/>
            <consortium name="The Broad Institute Genome Sequencing Center for Infectious Disease"/>
            <person name="Feldgarden M."/>
            <person name="Van der Auwera G.A."/>
            <person name="Mahillon J."/>
            <person name="Duprez V."/>
            <person name="Timmery S."/>
            <person name="Mattelet C."/>
            <person name="Dierick K."/>
            <person name="Sun M."/>
            <person name="Yu Z."/>
            <person name="Zhu L."/>
            <person name="Hu X."/>
            <person name="Shank E.B."/>
            <person name="Swiecicka I."/>
            <person name="Hansen B.M."/>
            <person name="Andrup L."/>
            <person name="Walker B."/>
            <person name="Young S.K."/>
            <person name="Zeng Q."/>
            <person name="Gargeya S."/>
            <person name="Fitzgerald M."/>
            <person name="Haas B."/>
            <person name="Abouelleil A."/>
            <person name="Alvarado L."/>
            <person name="Arachchi H.M."/>
            <person name="Berlin A.M."/>
            <person name="Chapman S.B."/>
            <person name="Dewar J."/>
            <person name="Goldberg J."/>
            <person name="Griggs A."/>
            <person name="Gujja S."/>
            <person name="Hansen M."/>
            <person name="Howarth C."/>
            <person name="Imamovic A."/>
            <person name="Larimer J."/>
            <person name="McCowan C."/>
            <person name="Murphy C."/>
            <person name="Neiman D."/>
            <person name="Pearson M."/>
            <person name="Priest M."/>
            <person name="Roberts A."/>
            <person name="Saif S."/>
            <person name="Shea T."/>
            <person name="Sisk P."/>
            <person name="Sykes S."/>
            <person name="Wortman J."/>
            <person name="Nusbaum C."/>
            <person name="Birren B."/>
        </authorList>
    </citation>
    <scope>NUCLEOTIDE SEQUENCE [LARGE SCALE GENOMIC DNA]</scope>
    <source>
        <strain evidence="2 3">VD133</strain>
    </source>
</reference>
<feature type="transmembrane region" description="Helical" evidence="1">
    <location>
        <begin position="103"/>
        <end position="125"/>
    </location>
</feature>
<feature type="transmembrane region" description="Helical" evidence="1">
    <location>
        <begin position="194"/>
        <end position="213"/>
    </location>
</feature>
<comment type="caution">
    <text evidence="2">The sequence shown here is derived from an EMBL/GenBank/DDBJ whole genome shotgun (WGS) entry which is preliminary data.</text>
</comment>
<accession>A0A9W5UYX2</accession>
<feature type="transmembrane region" description="Helical" evidence="1">
    <location>
        <begin position="166"/>
        <end position="188"/>
    </location>
</feature>
<keyword evidence="1" id="KW-0472">Membrane</keyword>
<keyword evidence="1" id="KW-1133">Transmembrane helix</keyword>
<organism evidence="2 3">
    <name type="scientific">Bacillus cereus VD133</name>
    <dbReference type="NCBI Taxonomy" id="1053233"/>
    <lineage>
        <taxon>Bacteria</taxon>
        <taxon>Bacillati</taxon>
        <taxon>Bacillota</taxon>
        <taxon>Bacilli</taxon>
        <taxon>Bacillales</taxon>
        <taxon>Bacillaceae</taxon>
        <taxon>Bacillus</taxon>
        <taxon>Bacillus cereus group</taxon>
    </lineage>
</organism>
<feature type="transmembrane region" description="Helical" evidence="1">
    <location>
        <begin position="258"/>
        <end position="277"/>
    </location>
</feature>
<dbReference type="AlphaFoldDB" id="A0A9W5UYX2"/>
<evidence type="ECO:0000256" key="1">
    <source>
        <dbReference type="SAM" id="Phobius"/>
    </source>
</evidence>
<dbReference type="Pfam" id="PF19478">
    <property type="entry name" value="TrbL_2"/>
    <property type="match status" value="1"/>
</dbReference>
<dbReference type="Proteomes" id="UP000014018">
    <property type="component" value="Unassembled WGS sequence"/>
</dbReference>
<keyword evidence="1" id="KW-0812">Transmembrane</keyword>
<protein>
    <recommendedName>
        <fullName evidence="4">TrbL/VirB6 plasmid conjugal transfer protein</fullName>
    </recommendedName>
</protein>
<dbReference type="RefSeq" id="WP_016110559.1">
    <property type="nucleotide sequence ID" value="NZ_KB976177.1"/>
</dbReference>
<name>A0A9W5UYX2_BACCE</name>
<proteinExistence type="predicted"/>
<evidence type="ECO:0000313" key="3">
    <source>
        <dbReference type="Proteomes" id="UP000014018"/>
    </source>
</evidence>
<feature type="transmembrane region" description="Helical" evidence="1">
    <location>
        <begin position="65"/>
        <end position="83"/>
    </location>
</feature>
<gene>
    <name evidence="2" type="ORF">IIU_06875</name>
</gene>
<sequence>MLDDIIKGITNFFFDMLMGSTKSFLDMITELFQKSVDTVQTNVSETPTEFSQTIIDNLRIISDTAILPVAGLILTYVFCYELYQLVVEKNRGGDFETGQLMFLIIKTSAMILLLTNAFDITLAVFDLGKWITNHVPASALKIPDSIKENIVGSIEEGDVGSAMSMWFVSGIALVITFVMSGIIYLVAWSRIVTIMLYISVAPLPFATFLNRDWIGSIGQSYVKNLLALMLQGYFMLVCLVVYAGLLEKASSLITTEGTGLYGLMLMIVSMAILVVTLTRTHTLAKSVVGAM</sequence>